<dbReference type="PANTHER" id="PTHR13355:SF11">
    <property type="entry name" value="GLUCOSAMINE 6-PHOSPHATE N-ACETYLTRANSFERASE"/>
    <property type="match status" value="1"/>
</dbReference>
<accession>A0A939HEB9</accession>
<dbReference type="InterPro" id="IPR000182">
    <property type="entry name" value="GNAT_dom"/>
</dbReference>
<comment type="caution">
    <text evidence="2">The sequence shown here is derived from an EMBL/GenBank/DDBJ whole genome shotgun (WGS) entry which is preliminary data.</text>
</comment>
<dbReference type="RefSeq" id="WP_207600270.1">
    <property type="nucleotide sequence ID" value="NZ_JAFNJU010000009.1"/>
</dbReference>
<evidence type="ECO:0000313" key="3">
    <source>
        <dbReference type="Proteomes" id="UP000664218"/>
    </source>
</evidence>
<proteinExistence type="predicted"/>
<gene>
    <name evidence="2" type="ORF">J3A84_11980</name>
</gene>
<protein>
    <submittedName>
        <fullName evidence="2">GNAT family N-acetyltransferase</fullName>
    </submittedName>
</protein>
<dbReference type="CDD" id="cd04301">
    <property type="entry name" value="NAT_SF"/>
    <property type="match status" value="1"/>
</dbReference>
<dbReference type="AlphaFoldDB" id="A0A939HEB9"/>
<evidence type="ECO:0000313" key="2">
    <source>
        <dbReference type="EMBL" id="MBO1265748.1"/>
    </source>
</evidence>
<sequence>MKVVVKPFDALSVKELYDIIQLRVEVFILEQTCLYQDLDGNDDKAYHVQIVEGDDIAAYARVFRSGIKYPAASIGRVITSPKYRGKGYGDILMKESIRCAEELGETHIMLSSQSYAQEFYARHGFKRTSRESYLEDDIPHVEMEYGRGE</sequence>
<dbReference type="SUPFAM" id="SSF55729">
    <property type="entry name" value="Acyl-CoA N-acyltransferases (Nat)"/>
    <property type="match status" value="1"/>
</dbReference>
<dbReference type="EMBL" id="JAFNJU010000009">
    <property type="protein sequence ID" value="MBO1265748.1"/>
    <property type="molecule type" value="Genomic_DNA"/>
</dbReference>
<dbReference type="PANTHER" id="PTHR13355">
    <property type="entry name" value="GLUCOSAMINE 6-PHOSPHATE N-ACETYLTRANSFERASE"/>
    <property type="match status" value="1"/>
</dbReference>
<evidence type="ECO:0000259" key="1">
    <source>
        <dbReference type="PROSITE" id="PS51186"/>
    </source>
</evidence>
<dbReference type="InterPro" id="IPR039143">
    <property type="entry name" value="GNPNAT1-like"/>
</dbReference>
<dbReference type="Gene3D" id="3.40.630.30">
    <property type="match status" value="1"/>
</dbReference>
<organism evidence="2 3">
    <name type="scientific">Proteiniclasticum aestuarii</name>
    <dbReference type="NCBI Taxonomy" id="2817862"/>
    <lineage>
        <taxon>Bacteria</taxon>
        <taxon>Bacillati</taxon>
        <taxon>Bacillota</taxon>
        <taxon>Clostridia</taxon>
        <taxon>Eubacteriales</taxon>
        <taxon>Clostridiaceae</taxon>
        <taxon>Proteiniclasticum</taxon>
    </lineage>
</organism>
<dbReference type="PROSITE" id="PS51186">
    <property type="entry name" value="GNAT"/>
    <property type="match status" value="1"/>
</dbReference>
<dbReference type="Pfam" id="PF13673">
    <property type="entry name" value="Acetyltransf_10"/>
    <property type="match status" value="1"/>
</dbReference>
<dbReference type="InterPro" id="IPR016181">
    <property type="entry name" value="Acyl_CoA_acyltransferase"/>
</dbReference>
<name>A0A939HEB9_9CLOT</name>
<dbReference type="GO" id="GO:0004343">
    <property type="term" value="F:glucosamine 6-phosphate N-acetyltransferase activity"/>
    <property type="evidence" value="ECO:0007669"/>
    <property type="project" value="TreeGrafter"/>
</dbReference>
<reference evidence="2" key="1">
    <citation type="submission" date="2021-03" db="EMBL/GenBank/DDBJ databases">
        <title>Proteiniclasticum marinus sp. nov., isolated from tidal flat sediment.</title>
        <authorList>
            <person name="Namirimu T."/>
            <person name="Yang J.-A."/>
            <person name="Yang S.-H."/>
            <person name="Kim Y.-J."/>
            <person name="Kwon K.K."/>
        </authorList>
    </citation>
    <scope>NUCLEOTIDE SEQUENCE</scope>
    <source>
        <strain evidence="2">SCR006</strain>
    </source>
</reference>
<dbReference type="Proteomes" id="UP000664218">
    <property type="component" value="Unassembled WGS sequence"/>
</dbReference>
<feature type="domain" description="N-acetyltransferase" evidence="1">
    <location>
        <begin position="3"/>
        <end position="148"/>
    </location>
</feature>
<keyword evidence="3" id="KW-1185">Reference proteome</keyword>